<dbReference type="InterPro" id="IPR004158">
    <property type="entry name" value="DUF247_pln"/>
</dbReference>
<accession>A0A2U1QA90</accession>
<comment type="caution">
    <text evidence="3">The sequence shown here is derived from an EMBL/GenBank/DDBJ whole genome shotgun (WGS) entry which is preliminary data.</text>
</comment>
<sequence>MSNSNDRKPLEIESAQASPTTIPTDEASDDCIAEVNEIPHDVDESDDPTIGFLLDCVERGENRGNQRPPSICKVSRILRDHNESSYEPQLVSIGPIHRENKKLQEFKLRKKDYYQGLLNRCGVSKRKLEACLLKVNTLIPRIRESYAGMIENYNDDKIVTMMVMDGCFILEFCFKHEEENLYLPIKIENLRVAMDLMLLENQVPFFVLQALFDCFLTEVSFTLSKLLDVCLAPYVELFSLPSSVDSNFSVIDVDSDSTDHKHLLGYMHKRYQLAAAKSSNPNHGEASIPPIKNAVEVDRSWVKFKPHQEDVWSMIIKFQSSSLPWFWSKPNLLMPKLVMQDRTELILRNFIAYEQLILHNSYYFTSYAVAMDELIDSQQDIAKLVNSRVLVNLLGSDQEAADMINKICKNVIIADFCYSEVFKQMDTYCNRFWPKHMAFLRRVYFSNPWTAIALLAAFILFGLTMTQTIFTIKAA</sequence>
<dbReference type="AlphaFoldDB" id="A0A2U1QA90"/>
<keyword evidence="2" id="KW-0472">Membrane</keyword>
<reference evidence="3 4" key="1">
    <citation type="journal article" date="2018" name="Mol. Plant">
        <title>The genome of Artemisia annua provides insight into the evolution of Asteraceae family and artemisinin biosynthesis.</title>
        <authorList>
            <person name="Shen Q."/>
            <person name="Zhang L."/>
            <person name="Liao Z."/>
            <person name="Wang S."/>
            <person name="Yan T."/>
            <person name="Shi P."/>
            <person name="Liu M."/>
            <person name="Fu X."/>
            <person name="Pan Q."/>
            <person name="Wang Y."/>
            <person name="Lv Z."/>
            <person name="Lu X."/>
            <person name="Zhang F."/>
            <person name="Jiang W."/>
            <person name="Ma Y."/>
            <person name="Chen M."/>
            <person name="Hao X."/>
            <person name="Li L."/>
            <person name="Tang Y."/>
            <person name="Lv G."/>
            <person name="Zhou Y."/>
            <person name="Sun X."/>
            <person name="Brodelius P.E."/>
            <person name="Rose J.K.C."/>
            <person name="Tang K."/>
        </authorList>
    </citation>
    <scope>NUCLEOTIDE SEQUENCE [LARGE SCALE GENOMIC DNA]</scope>
    <source>
        <strain evidence="4">cv. Huhao1</strain>
        <tissue evidence="3">Leaf</tissue>
    </source>
</reference>
<dbReference type="STRING" id="35608.A0A2U1QA90"/>
<dbReference type="PANTHER" id="PTHR31170">
    <property type="entry name" value="BNAC04G53230D PROTEIN"/>
    <property type="match status" value="1"/>
</dbReference>
<evidence type="ECO:0000256" key="2">
    <source>
        <dbReference type="SAM" id="Phobius"/>
    </source>
</evidence>
<keyword evidence="2" id="KW-1133">Transmembrane helix</keyword>
<dbReference type="EMBL" id="PKPP01000279">
    <property type="protein sequence ID" value="PWA94903.1"/>
    <property type="molecule type" value="Genomic_DNA"/>
</dbReference>
<gene>
    <name evidence="3" type="ORF">CTI12_AA031440</name>
</gene>
<feature type="compositionally biased region" description="Basic and acidic residues" evidence="1">
    <location>
        <begin position="1"/>
        <end position="11"/>
    </location>
</feature>
<feature type="transmembrane region" description="Helical" evidence="2">
    <location>
        <begin position="449"/>
        <end position="472"/>
    </location>
</feature>
<dbReference type="OrthoDB" id="591587at2759"/>
<proteinExistence type="predicted"/>
<organism evidence="3 4">
    <name type="scientific">Artemisia annua</name>
    <name type="common">Sweet wormwood</name>
    <dbReference type="NCBI Taxonomy" id="35608"/>
    <lineage>
        <taxon>Eukaryota</taxon>
        <taxon>Viridiplantae</taxon>
        <taxon>Streptophyta</taxon>
        <taxon>Embryophyta</taxon>
        <taxon>Tracheophyta</taxon>
        <taxon>Spermatophyta</taxon>
        <taxon>Magnoliopsida</taxon>
        <taxon>eudicotyledons</taxon>
        <taxon>Gunneridae</taxon>
        <taxon>Pentapetalae</taxon>
        <taxon>asterids</taxon>
        <taxon>campanulids</taxon>
        <taxon>Asterales</taxon>
        <taxon>Asteraceae</taxon>
        <taxon>Asteroideae</taxon>
        <taxon>Anthemideae</taxon>
        <taxon>Artemisiinae</taxon>
        <taxon>Artemisia</taxon>
    </lineage>
</organism>
<keyword evidence="4" id="KW-1185">Reference proteome</keyword>
<evidence type="ECO:0000256" key="1">
    <source>
        <dbReference type="SAM" id="MobiDB-lite"/>
    </source>
</evidence>
<name>A0A2U1QA90_ARTAN</name>
<dbReference type="PANTHER" id="PTHR31170:SF25">
    <property type="entry name" value="BNAA09G04570D PROTEIN"/>
    <property type="match status" value="1"/>
</dbReference>
<keyword evidence="2" id="KW-0812">Transmembrane</keyword>
<feature type="region of interest" description="Disordered" evidence="1">
    <location>
        <begin position="1"/>
        <end position="29"/>
    </location>
</feature>
<protein>
    <submittedName>
        <fullName evidence="3">Uncharacterized protein</fullName>
    </submittedName>
</protein>
<dbReference type="Pfam" id="PF03140">
    <property type="entry name" value="DUF247"/>
    <property type="match status" value="1"/>
</dbReference>
<dbReference type="Proteomes" id="UP000245207">
    <property type="component" value="Unassembled WGS sequence"/>
</dbReference>
<evidence type="ECO:0000313" key="3">
    <source>
        <dbReference type="EMBL" id="PWA94903.1"/>
    </source>
</evidence>
<evidence type="ECO:0000313" key="4">
    <source>
        <dbReference type="Proteomes" id="UP000245207"/>
    </source>
</evidence>